<comment type="caution">
    <text evidence="1">The sequence shown here is derived from an EMBL/GenBank/DDBJ whole genome shotgun (WGS) entry which is preliminary data.</text>
</comment>
<dbReference type="SUPFAM" id="SSF49785">
    <property type="entry name" value="Galactose-binding domain-like"/>
    <property type="match status" value="1"/>
</dbReference>
<keyword evidence="2" id="KW-1185">Reference proteome</keyword>
<protein>
    <submittedName>
        <fullName evidence="1">Uncharacterized protein</fullName>
    </submittedName>
</protein>
<proteinExistence type="predicted"/>
<dbReference type="EMBL" id="JBBHLC010000014">
    <property type="protein sequence ID" value="MEJ5863133.1"/>
    <property type="molecule type" value="Genomic_DNA"/>
</dbReference>
<dbReference type="RefSeq" id="WP_339598842.1">
    <property type="nucleotide sequence ID" value="NZ_JBBHLC010000014.1"/>
</dbReference>
<organism evidence="1 2">
    <name type="scientific">Pseudomonas farsensis</name>
    <dbReference type="NCBI Taxonomy" id="2745492"/>
    <lineage>
        <taxon>Bacteria</taxon>
        <taxon>Pseudomonadati</taxon>
        <taxon>Pseudomonadota</taxon>
        <taxon>Gammaproteobacteria</taxon>
        <taxon>Pseudomonadales</taxon>
        <taxon>Pseudomonadaceae</taxon>
        <taxon>Pseudomonas</taxon>
    </lineage>
</organism>
<evidence type="ECO:0000313" key="2">
    <source>
        <dbReference type="Proteomes" id="UP001380290"/>
    </source>
</evidence>
<dbReference type="InterPro" id="IPR008979">
    <property type="entry name" value="Galactose-bd-like_sf"/>
</dbReference>
<gene>
    <name evidence="1" type="ORF">V7S98_07800</name>
</gene>
<sequence length="296" mass="33182">MALYSDYTSFEPSDDQWNGWVKGANGQALTLGEENGNHYAFFRPMGNLQGKILEKMFTRLVANEKYRVSIRVRRVNDQVKYPSISWRMDEIPLGDATPLYDREWHVIRTDFVAKDGPQMLALMGSDSAGSGTGADFWFDDIRIYPITLDENFDDSPGGIVKPGEALDQGALIISLPPTSKNNVGIRAHPLEETETQKGKGLAFNQNVPLDQPEQEVTLKLKGEYNKVAFSWSWISLPGTVTFYGPGKELLGQHSVDPSAGRHQDVSFKAGPDEYVTEIVVTARDFSYLDFFKFEPE</sequence>
<dbReference type="Proteomes" id="UP001380290">
    <property type="component" value="Unassembled WGS sequence"/>
</dbReference>
<dbReference type="Gene3D" id="2.60.120.260">
    <property type="entry name" value="Galactose-binding domain-like"/>
    <property type="match status" value="1"/>
</dbReference>
<reference evidence="1 2" key="1">
    <citation type="submission" date="2024-02" db="EMBL/GenBank/DDBJ databases">
        <title>Identification of pathogenicity and growth-promoting function of Pseudomonas putida variant.</title>
        <authorList>
            <person name="Sun J."/>
        </authorList>
    </citation>
    <scope>NUCLEOTIDE SEQUENCE [LARGE SCALE GENOMIC DNA]</scope>
    <source>
        <strain evidence="1 2">A03</strain>
    </source>
</reference>
<evidence type="ECO:0000313" key="1">
    <source>
        <dbReference type="EMBL" id="MEJ5863133.1"/>
    </source>
</evidence>
<accession>A0ABU8QR37</accession>
<name>A0ABU8QR37_9PSED</name>